<reference evidence="1 2" key="1">
    <citation type="submission" date="2018-06" db="EMBL/GenBank/DDBJ databases">
        <title>The genome of Pseudomonas putida NX-1, a lignin degrader.</title>
        <authorList>
            <person name="Xu Z."/>
        </authorList>
    </citation>
    <scope>NUCLEOTIDE SEQUENCE [LARGE SCALE GENOMIC DNA]</scope>
    <source>
        <strain evidence="1 2">NX-1</strain>
    </source>
</reference>
<accession>A0AAD0LBH8</accession>
<sequence>MIKSFETTLLEKLGLVADFDPEYAQWSYTFVRPPLRLEFIYSLDGTVSTSLYFDDTLLAFNYASGLHCLSINEDEISCDIISGPLRRALTFNINSLRVKWQDL</sequence>
<dbReference type="EMBL" id="CP030750">
    <property type="protein sequence ID" value="AXA26260.1"/>
    <property type="molecule type" value="Genomic_DNA"/>
</dbReference>
<evidence type="ECO:0000313" key="1">
    <source>
        <dbReference type="EMBL" id="AXA26260.1"/>
    </source>
</evidence>
<name>A0AAD0LBH8_PSEPU</name>
<dbReference type="Proteomes" id="UP000251617">
    <property type="component" value="Chromosome"/>
</dbReference>
<gene>
    <name evidence="1" type="ORF">C1S65_19890</name>
</gene>
<dbReference type="AlphaFoldDB" id="A0AAD0LBH8"/>
<proteinExistence type="predicted"/>
<organism evidence="1 2">
    <name type="scientific">Pseudomonas putida</name>
    <name type="common">Arthrobacter siderocapsulatus</name>
    <dbReference type="NCBI Taxonomy" id="303"/>
    <lineage>
        <taxon>Bacteria</taxon>
        <taxon>Pseudomonadati</taxon>
        <taxon>Pseudomonadota</taxon>
        <taxon>Gammaproteobacteria</taxon>
        <taxon>Pseudomonadales</taxon>
        <taxon>Pseudomonadaceae</taxon>
        <taxon>Pseudomonas</taxon>
    </lineage>
</organism>
<evidence type="ECO:0000313" key="2">
    <source>
        <dbReference type="Proteomes" id="UP000251617"/>
    </source>
</evidence>
<protein>
    <submittedName>
        <fullName evidence="1">Uncharacterized protein</fullName>
    </submittedName>
</protein>